<proteinExistence type="predicted"/>
<reference evidence="1 2" key="1">
    <citation type="journal article" date="2022" name="Hortic Res">
        <title>A haplotype resolved chromosomal level avocado genome allows analysis of novel avocado genes.</title>
        <authorList>
            <person name="Nath O."/>
            <person name="Fletcher S.J."/>
            <person name="Hayward A."/>
            <person name="Shaw L.M."/>
            <person name="Masouleh A.K."/>
            <person name="Furtado A."/>
            <person name="Henry R.J."/>
            <person name="Mitter N."/>
        </authorList>
    </citation>
    <scope>NUCLEOTIDE SEQUENCE [LARGE SCALE GENOMIC DNA]</scope>
    <source>
        <strain evidence="2">cv. Hass</strain>
    </source>
</reference>
<keyword evidence="2" id="KW-1185">Reference proteome</keyword>
<organism evidence="1 2">
    <name type="scientific">Persea americana</name>
    <name type="common">Avocado</name>
    <dbReference type="NCBI Taxonomy" id="3435"/>
    <lineage>
        <taxon>Eukaryota</taxon>
        <taxon>Viridiplantae</taxon>
        <taxon>Streptophyta</taxon>
        <taxon>Embryophyta</taxon>
        <taxon>Tracheophyta</taxon>
        <taxon>Spermatophyta</taxon>
        <taxon>Magnoliopsida</taxon>
        <taxon>Magnoliidae</taxon>
        <taxon>Laurales</taxon>
        <taxon>Lauraceae</taxon>
        <taxon>Persea</taxon>
    </lineage>
</organism>
<dbReference type="EMBL" id="CM056814">
    <property type="protein sequence ID" value="KAJ8627788.1"/>
    <property type="molecule type" value="Genomic_DNA"/>
</dbReference>
<gene>
    <name evidence="1" type="ORF">MRB53_021095</name>
</gene>
<name>A0ACC2L3E8_PERAE</name>
<evidence type="ECO:0000313" key="2">
    <source>
        <dbReference type="Proteomes" id="UP001234297"/>
    </source>
</evidence>
<accession>A0ACC2L3E8</accession>
<sequence>MERLVNGLRFDIKKDVKLHEPKTYAEALRKAFVSEEAIEDIKRETQMMSTESKADNLRYQSSHKKQKTGAKSVCNHCGGSHDTNQCRKRSGVCFGCGKEGHKVKDCPEARERNQAKRKGGCHGCGQEGHYVRDCPRKQGRNQTQTHGQPPKQNQQDRQQERPQNQRHYQQNQTYQSRGNQQNPPQGQHYNHGRNDQGGNQAGQQQNGRVFAITHQDVEAANHVVEGNHVAGGAEQNDVQHVLHLDLHLSSDDILRHPLNQPHGVLQKEKPKSEDDQLVQSIHKTLAVQDDIGCPYKLDNQACVAAMMRPSTALEPSPTSPLQPLTIGNRRTRKKFEEKVGSVSILEADINDTVELSIAASKALAISELMKSGLPDDILPATAILEVTL</sequence>
<evidence type="ECO:0000313" key="1">
    <source>
        <dbReference type="EMBL" id="KAJ8627788.1"/>
    </source>
</evidence>
<comment type="caution">
    <text evidence="1">The sequence shown here is derived from an EMBL/GenBank/DDBJ whole genome shotgun (WGS) entry which is preliminary data.</text>
</comment>
<dbReference type="Proteomes" id="UP001234297">
    <property type="component" value="Chromosome 6"/>
</dbReference>
<protein>
    <submittedName>
        <fullName evidence="1">Uncharacterized protein</fullName>
    </submittedName>
</protein>